<dbReference type="EMBL" id="AWUE01015127">
    <property type="protein sequence ID" value="OMO99499.1"/>
    <property type="molecule type" value="Genomic_DNA"/>
</dbReference>
<protein>
    <submittedName>
        <fullName evidence="1">Uncharacterized protein</fullName>
    </submittedName>
</protein>
<dbReference type="AlphaFoldDB" id="A0A1R3JXA7"/>
<name>A0A1R3JXA7_9ROSI</name>
<gene>
    <name evidence="1" type="ORF">COLO4_13248</name>
</gene>
<dbReference type="Proteomes" id="UP000187203">
    <property type="component" value="Unassembled WGS sequence"/>
</dbReference>
<proteinExistence type="predicted"/>
<evidence type="ECO:0000313" key="1">
    <source>
        <dbReference type="EMBL" id="OMO99499.1"/>
    </source>
</evidence>
<reference evidence="2" key="1">
    <citation type="submission" date="2013-09" db="EMBL/GenBank/DDBJ databases">
        <title>Corchorus olitorius genome sequencing.</title>
        <authorList>
            <person name="Alam M."/>
            <person name="Haque M.S."/>
            <person name="Islam M.S."/>
            <person name="Emdad E.M."/>
            <person name="Islam M.M."/>
            <person name="Ahmed B."/>
            <person name="Halim A."/>
            <person name="Hossen Q.M.M."/>
            <person name="Hossain M.Z."/>
            <person name="Ahmed R."/>
            <person name="Khan M.M."/>
            <person name="Islam R."/>
            <person name="Rashid M.M."/>
            <person name="Khan S.A."/>
            <person name="Rahman M.S."/>
            <person name="Alam M."/>
            <person name="Yahiya A.S."/>
            <person name="Khan M.S."/>
            <person name="Azam M.S."/>
            <person name="Haque T."/>
            <person name="Lashkar M.Z.H."/>
            <person name="Akhand A.I."/>
            <person name="Morshed G."/>
            <person name="Roy S."/>
            <person name="Uddin K.S."/>
            <person name="Rabeya T."/>
            <person name="Hossain A.S."/>
            <person name="Chowdhury A."/>
            <person name="Snigdha A.R."/>
            <person name="Mortoza M.S."/>
            <person name="Matin S.A."/>
            <person name="Hoque S.M.E."/>
            <person name="Islam M.K."/>
            <person name="Roy D.K."/>
            <person name="Haider R."/>
            <person name="Moosa M.M."/>
            <person name="Elias S.M."/>
            <person name="Hasan A.M."/>
            <person name="Jahan S."/>
            <person name="Shafiuddin M."/>
            <person name="Mahmood N."/>
            <person name="Shommy N.S."/>
        </authorList>
    </citation>
    <scope>NUCLEOTIDE SEQUENCE [LARGE SCALE GENOMIC DNA]</scope>
    <source>
        <strain evidence="2">cv. O-4</strain>
    </source>
</reference>
<sequence length="37" mass="4140">MVVKKGVSIRREREVSLLCVVVCIVSKNGIRIQLASR</sequence>
<comment type="caution">
    <text evidence="1">The sequence shown here is derived from an EMBL/GenBank/DDBJ whole genome shotgun (WGS) entry which is preliminary data.</text>
</comment>
<evidence type="ECO:0000313" key="2">
    <source>
        <dbReference type="Proteomes" id="UP000187203"/>
    </source>
</evidence>
<organism evidence="1 2">
    <name type="scientific">Corchorus olitorius</name>
    <dbReference type="NCBI Taxonomy" id="93759"/>
    <lineage>
        <taxon>Eukaryota</taxon>
        <taxon>Viridiplantae</taxon>
        <taxon>Streptophyta</taxon>
        <taxon>Embryophyta</taxon>
        <taxon>Tracheophyta</taxon>
        <taxon>Spermatophyta</taxon>
        <taxon>Magnoliopsida</taxon>
        <taxon>eudicotyledons</taxon>
        <taxon>Gunneridae</taxon>
        <taxon>Pentapetalae</taxon>
        <taxon>rosids</taxon>
        <taxon>malvids</taxon>
        <taxon>Malvales</taxon>
        <taxon>Malvaceae</taxon>
        <taxon>Grewioideae</taxon>
        <taxon>Apeibeae</taxon>
        <taxon>Corchorus</taxon>
    </lineage>
</organism>
<accession>A0A1R3JXA7</accession>
<keyword evidence="2" id="KW-1185">Reference proteome</keyword>